<evidence type="ECO:0000256" key="1">
    <source>
        <dbReference type="SAM" id="Phobius"/>
    </source>
</evidence>
<feature type="transmembrane region" description="Helical" evidence="1">
    <location>
        <begin position="54"/>
        <end position="72"/>
    </location>
</feature>
<protein>
    <submittedName>
        <fullName evidence="2">Uncharacterized protein</fullName>
    </submittedName>
</protein>
<feature type="transmembrane region" description="Helical" evidence="1">
    <location>
        <begin position="28"/>
        <end position="47"/>
    </location>
</feature>
<keyword evidence="1" id="KW-1133">Transmembrane helix</keyword>
<keyword evidence="1" id="KW-0812">Transmembrane</keyword>
<dbReference type="AlphaFoldDB" id="A0A645F617"/>
<organism evidence="2">
    <name type="scientific">bioreactor metagenome</name>
    <dbReference type="NCBI Taxonomy" id="1076179"/>
    <lineage>
        <taxon>unclassified sequences</taxon>
        <taxon>metagenomes</taxon>
        <taxon>ecological metagenomes</taxon>
    </lineage>
</organism>
<dbReference type="EMBL" id="VSSQ01055759">
    <property type="protein sequence ID" value="MPN09637.1"/>
    <property type="molecule type" value="Genomic_DNA"/>
</dbReference>
<accession>A0A645F617</accession>
<keyword evidence="1" id="KW-0472">Membrane</keyword>
<gene>
    <name evidence="2" type="ORF">SDC9_156928</name>
</gene>
<proteinExistence type="predicted"/>
<comment type="caution">
    <text evidence="2">The sequence shown here is derived from an EMBL/GenBank/DDBJ whole genome shotgun (WGS) entry which is preliminary data.</text>
</comment>
<sequence>MNDGMLFIVSASVSHIYAAAMAAGSSEVAYHGFLFALPLFLCICLDYSDGRENLLRILKLIIVIVCIFFSIACIGQKRINAYIWWGSIDEPYYVKTEYSDIKALKGIKLSAHTREVYEVITKLIKENGTDKDTIWGYPHVKLFNVLSDNYNMDTFMPVVFYDVSADFYIEQETELLSSNLPDFIIWQDIPGVKEIHEDVFRDGKLLKQRDMETMLEKEISEKYILIGEIDSIKIYRHNQGQPIRYTYGISRLEYR</sequence>
<evidence type="ECO:0000313" key="2">
    <source>
        <dbReference type="EMBL" id="MPN09637.1"/>
    </source>
</evidence>
<name>A0A645F617_9ZZZZ</name>
<reference evidence="2" key="1">
    <citation type="submission" date="2019-08" db="EMBL/GenBank/DDBJ databases">
        <authorList>
            <person name="Kucharzyk K."/>
            <person name="Murdoch R.W."/>
            <person name="Higgins S."/>
            <person name="Loffler F."/>
        </authorList>
    </citation>
    <scope>NUCLEOTIDE SEQUENCE</scope>
</reference>